<organism evidence="3 4">
    <name type="scientific">Candidatus Terrybacteria bacterium RIFCSPLOWO2_01_FULL_40_23</name>
    <dbReference type="NCBI Taxonomy" id="1802366"/>
    <lineage>
        <taxon>Bacteria</taxon>
        <taxon>Candidatus Terryibacteriota</taxon>
    </lineage>
</organism>
<evidence type="ECO:0000313" key="3">
    <source>
        <dbReference type="EMBL" id="OHA51922.1"/>
    </source>
</evidence>
<feature type="binding site" evidence="2">
    <location>
        <position position="140"/>
    </location>
    <ligand>
        <name>Fe cation</name>
        <dbReference type="ChEBI" id="CHEBI:24875"/>
    </ligand>
</feature>
<evidence type="ECO:0000313" key="4">
    <source>
        <dbReference type="Proteomes" id="UP000176951"/>
    </source>
</evidence>
<evidence type="ECO:0000256" key="2">
    <source>
        <dbReference type="HAMAP-Rule" id="MF_00163"/>
    </source>
</evidence>
<dbReference type="PRINTS" id="PR01576">
    <property type="entry name" value="PDEFORMYLASE"/>
</dbReference>
<dbReference type="EC" id="3.5.1.88" evidence="2"/>
<keyword evidence="2" id="KW-0648">Protein biosynthesis</keyword>
<dbReference type="EMBL" id="MHSW01000016">
    <property type="protein sequence ID" value="OHA51922.1"/>
    <property type="molecule type" value="Genomic_DNA"/>
</dbReference>
<comment type="similarity">
    <text evidence="1 2">Belongs to the polypeptide deformylase family.</text>
</comment>
<feature type="active site" evidence="2">
    <location>
        <position position="141"/>
    </location>
</feature>
<feature type="binding site" evidence="2">
    <location>
        <position position="98"/>
    </location>
    <ligand>
        <name>Fe cation</name>
        <dbReference type="ChEBI" id="CHEBI:24875"/>
    </ligand>
</feature>
<keyword evidence="2" id="KW-0479">Metal-binding</keyword>
<dbReference type="GO" id="GO:0006412">
    <property type="term" value="P:translation"/>
    <property type="evidence" value="ECO:0007669"/>
    <property type="project" value="UniProtKB-UniRule"/>
</dbReference>
<keyword evidence="2" id="KW-0408">Iron</keyword>
<dbReference type="CDD" id="cd00487">
    <property type="entry name" value="Pep_deformylase"/>
    <property type="match status" value="1"/>
</dbReference>
<comment type="cofactor">
    <cofactor evidence="2">
        <name>Fe(2+)</name>
        <dbReference type="ChEBI" id="CHEBI:29033"/>
    </cofactor>
    <text evidence="2">Binds 1 Fe(2+) ion.</text>
</comment>
<dbReference type="PIRSF" id="PIRSF004749">
    <property type="entry name" value="Pep_def"/>
    <property type="match status" value="1"/>
</dbReference>
<dbReference type="GO" id="GO:0046872">
    <property type="term" value="F:metal ion binding"/>
    <property type="evidence" value="ECO:0007669"/>
    <property type="project" value="UniProtKB-KW"/>
</dbReference>
<dbReference type="GO" id="GO:0042586">
    <property type="term" value="F:peptide deformylase activity"/>
    <property type="evidence" value="ECO:0007669"/>
    <property type="project" value="UniProtKB-UniRule"/>
</dbReference>
<dbReference type="PANTHER" id="PTHR10458:SF22">
    <property type="entry name" value="PEPTIDE DEFORMYLASE"/>
    <property type="match status" value="1"/>
</dbReference>
<name>A0A1G2PWG1_9BACT</name>
<accession>A0A1G2PWG1</accession>
<dbReference type="AlphaFoldDB" id="A0A1G2PWG1"/>
<keyword evidence="2" id="KW-0378">Hydrolase</keyword>
<dbReference type="Gene3D" id="3.90.45.10">
    <property type="entry name" value="Peptide deformylase"/>
    <property type="match status" value="1"/>
</dbReference>
<comment type="catalytic activity">
    <reaction evidence="2">
        <text>N-terminal N-formyl-L-methionyl-[peptide] + H2O = N-terminal L-methionyl-[peptide] + formate</text>
        <dbReference type="Rhea" id="RHEA:24420"/>
        <dbReference type="Rhea" id="RHEA-COMP:10639"/>
        <dbReference type="Rhea" id="RHEA-COMP:10640"/>
        <dbReference type="ChEBI" id="CHEBI:15377"/>
        <dbReference type="ChEBI" id="CHEBI:15740"/>
        <dbReference type="ChEBI" id="CHEBI:49298"/>
        <dbReference type="ChEBI" id="CHEBI:64731"/>
        <dbReference type="EC" id="3.5.1.88"/>
    </reaction>
</comment>
<comment type="caution">
    <text evidence="3">The sequence shown here is derived from an EMBL/GenBank/DDBJ whole genome shotgun (WGS) entry which is preliminary data.</text>
</comment>
<evidence type="ECO:0000256" key="1">
    <source>
        <dbReference type="ARBA" id="ARBA00010759"/>
    </source>
</evidence>
<protein>
    <recommendedName>
        <fullName evidence="2">Peptide deformylase</fullName>
        <shortName evidence="2">PDF</shortName>
        <ecNumber evidence="2">3.5.1.88</ecNumber>
    </recommendedName>
    <alternativeName>
        <fullName evidence="2">Polypeptide deformylase</fullName>
    </alternativeName>
</protein>
<dbReference type="Pfam" id="PF01327">
    <property type="entry name" value="Pep_deformylase"/>
    <property type="match status" value="1"/>
</dbReference>
<dbReference type="NCBIfam" id="TIGR00079">
    <property type="entry name" value="pept_deformyl"/>
    <property type="match status" value="1"/>
</dbReference>
<sequence>MTTLQTIQEPNYPLRDRSLSVKPKNDNFLYLKDLCDTMRDTMRFLDGIGIAAPQIGESKRIFLIETSLFPDIAIPSDVFINPKILKRSFKQTSGEEGCLSVKGMYGTVKRAKTVTLEAYDINGEKFKLKASDLLARVFQHETDHLEGILYIDKALPSSLHIYIKSEEYDK</sequence>
<dbReference type="Proteomes" id="UP000176951">
    <property type="component" value="Unassembled WGS sequence"/>
</dbReference>
<dbReference type="SUPFAM" id="SSF56420">
    <property type="entry name" value="Peptide deformylase"/>
    <property type="match status" value="1"/>
</dbReference>
<dbReference type="InterPro" id="IPR023635">
    <property type="entry name" value="Peptide_deformylase"/>
</dbReference>
<reference evidence="3 4" key="1">
    <citation type="journal article" date="2016" name="Nat. Commun.">
        <title>Thousands of microbial genomes shed light on interconnected biogeochemical processes in an aquifer system.</title>
        <authorList>
            <person name="Anantharaman K."/>
            <person name="Brown C.T."/>
            <person name="Hug L.A."/>
            <person name="Sharon I."/>
            <person name="Castelle C.J."/>
            <person name="Probst A.J."/>
            <person name="Thomas B.C."/>
            <person name="Singh A."/>
            <person name="Wilkins M.J."/>
            <person name="Karaoz U."/>
            <person name="Brodie E.L."/>
            <person name="Williams K.H."/>
            <person name="Hubbard S.S."/>
            <person name="Banfield J.F."/>
        </authorList>
    </citation>
    <scope>NUCLEOTIDE SEQUENCE [LARGE SCALE GENOMIC DNA]</scope>
</reference>
<dbReference type="InterPro" id="IPR036821">
    <property type="entry name" value="Peptide_deformylase_sf"/>
</dbReference>
<gene>
    <name evidence="2" type="primary">def</name>
    <name evidence="3" type="ORF">A3A97_01855</name>
</gene>
<comment type="function">
    <text evidence="2">Removes the formyl group from the N-terminal Met of newly synthesized proteins. Requires at least a dipeptide for an efficient rate of reaction. N-terminal L-methionine is a prerequisite for activity but the enzyme has broad specificity at other positions.</text>
</comment>
<dbReference type="PANTHER" id="PTHR10458">
    <property type="entry name" value="PEPTIDE DEFORMYLASE"/>
    <property type="match status" value="1"/>
</dbReference>
<dbReference type="NCBIfam" id="NF001159">
    <property type="entry name" value="PRK00150.1-3"/>
    <property type="match status" value="1"/>
</dbReference>
<proteinExistence type="inferred from homology"/>
<feature type="binding site" evidence="2">
    <location>
        <position position="144"/>
    </location>
    <ligand>
        <name>Fe cation</name>
        <dbReference type="ChEBI" id="CHEBI:24875"/>
    </ligand>
</feature>
<dbReference type="HAMAP" id="MF_00163">
    <property type="entry name" value="Pep_deformylase"/>
    <property type="match status" value="1"/>
</dbReference>